<dbReference type="EMBL" id="CH476633">
    <property type="protein sequence ID" value="EDN93418.1"/>
    <property type="molecule type" value="Genomic_DNA"/>
</dbReference>
<dbReference type="InParanoid" id="A7EVC6"/>
<proteinExistence type="predicted"/>
<feature type="region of interest" description="Disordered" evidence="1">
    <location>
        <begin position="117"/>
        <end position="148"/>
    </location>
</feature>
<protein>
    <submittedName>
        <fullName evidence="2">Uncharacterized protein</fullName>
    </submittedName>
</protein>
<reference evidence="3" key="1">
    <citation type="journal article" date="2011" name="PLoS Genet.">
        <title>Genomic analysis of the necrotrophic fungal pathogens Sclerotinia sclerotiorum and Botrytis cinerea.</title>
        <authorList>
            <person name="Amselem J."/>
            <person name="Cuomo C.A."/>
            <person name="van Kan J.A."/>
            <person name="Viaud M."/>
            <person name="Benito E.P."/>
            <person name="Couloux A."/>
            <person name="Coutinho P.M."/>
            <person name="de Vries R.P."/>
            <person name="Dyer P.S."/>
            <person name="Fillinger S."/>
            <person name="Fournier E."/>
            <person name="Gout L."/>
            <person name="Hahn M."/>
            <person name="Kohn L."/>
            <person name="Lapalu N."/>
            <person name="Plummer K.M."/>
            <person name="Pradier J.M."/>
            <person name="Quevillon E."/>
            <person name="Sharon A."/>
            <person name="Simon A."/>
            <person name="ten Have A."/>
            <person name="Tudzynski B."/>
            <person name="Tudzynski P."/>
            <person name="Wincker P."/>
            <person name="Andrew M."/>
            <person name="Anthouard V."/>
            <person name="Beever R.E."/>
            <person name="Beffa R."/>
            <person name="Benoit I."/>
            <person name="Bouzid O."/>
            <person name="Brault B."/>
            <person name="Chen Z."/>
            <person name="Choquer M."/>
            <person name="Collemare J."/>
            <person name="Cotton P."/>
            <person name="Danchin E.G."/>
            <person name="Da Silva C."/>
            <person name="Gautier A."/>
            <person name="Giraud C."/>
            <person name="Giraud T."/>
            <person name="Gonzalez C."/>
            <person name="Grossetete S."/>
            <person name="Guldener U."/>
            <person name="Henrissat B."/>
            <person name="Howlett B.J."/>
            <person name="Kodira C."/>
            <person name="Kretschmer M."/>
            <person name="Lappartient A."/>
            <person name="Leroch M."/>
            <person name="Levis C."/>
            <person name="Mauceli E."/>
            <person name="Neuveglise C."/>
            <person name="Oeser B."/>
            <person name="Pearson M."/>
            <person name="Poulain J."/>
            <person name="Poussereau N."/>
            <person name="Quesneville H."/>
            <person name="Rascle C."/>
            <person name="Schumacher J."/>
            <person name="Segurens B."/>
            <person name="Sexton A."/>
            <person name="Silva E."/>
            <person name="Sirven C."/>
            <person name="Soanes D.M."/>
            <person name="Talbot N.J."/>
            <person name="Templeton M."/>
            <person name="Yandava C."/>
            <person name="Yarden O."/>
            <person name="Zeng Q."/>
            <person name="Rollins J.A."/>
            <person name="Lebrun M.H."/>
            <person name="Dickman M."/>
        </authorList>
    </citation>
    <scope>NUCLEOTIDE SEQUENCE [LARGE SCALE GENOMIC DNA]</scope>
    <source>
        <strain evidence="3">ATCC 18683 / 1980 / Ss-1</strain>
    </source>
</reference>
<dbReference type="Proteomes" id="UP000001312">
    <property type="component" value="Unassembled WGS sequence"/>
</dbReference>
<evidence type="ECO:0000313" key="3">
    <source>
        <dbReference type="Proteomes" id="UP000001312"/>
    </source>
</evidence>
<dbReference type="KEGG" id="ssl:SS1G_09284"/>
<feature type="compositionally biased region" description="Polar residues" evidence="1">
    <location>
        <begin position="133"/>
        <end position="147"/>
    </location>
</feature>
<gene>
    <name evidence="2" type="ORF">SS1G_09284</name>
</gene>
<evidence type="ECO:0000313" key="2">
    <source>
        <dbReference type="EMBL" id="EDN93418.1"/>
    </source>
</evidence>
<dbReference type="RefSeq" id="XP_001589563.1">
    <property type="nucleotide sequence ID" value="XM_001589513.1"/>
</dbReference>
<keyword evidence="3" id="KW-1185">Reference proteome</keyword>
<name>A7EVC6_SCLS1</name>
<dbReference type="AlphaFoldDB" id="A7EVC6"/>
<dbReference type="GeneID" id="5485993"/>
<sequence>MTVLRNYLQRFINKTILKVSTYIRTTSSSEIQTRSDKDSPKPTKKVDHISQYTLNYKLPDIWTAAWHPTSNGERNKLCSHHHSIVERSEPYPVLDGWNEMNEHFPAQQPVFEQNTFPELQSSEENTRDRRRNISPSAHPSWNTNSNFEDMDSETLKEVEPKLMASLRPDAPALLVQAPTFQVARTAPVGPATELPITVNNFGTSESFGTTGGQHISKINYRDQRQSNPIYFARDGTGANATAVAFRSPLYDPGMACTVRDGSEISRHIENSQYCQHTMGPHQTPAHVYTEMEYEPPHEPRNDHLEVGPADSRKWIPMSHAQDNQSSTEGKRAQINTSEDRAFPATLGDLNVGRVYRPTPEVFGEQEVQMFDQQAMNRGTFDNMNREHLLLPEFQSTFQGFMNDDLALPPKGFYDPAFNCRKHQRTENLKPQSAKSCAQNVKVRGAIPAPKRAKNGEPSKNGLSAYLNSHESKYPRVTITEEEMKVIDPCYESRPRRTFQGLRNSWNTSKTCRIDWDQVELLNAHRRKARHDEEERQKLCSPGEYVPKFISADYKPSDKLRKYQNAWLEAKKVGVISDAWMNWKSRTINLCKVPDPLGFICDKVEPKMCQKQSILSFRFKESKDKFGYRRL</sequence>
<evidence type="ECO:0000256" key="1">
    <source>
        <dbReference type="SAM" id="MobiDB-lite"/>
    </source>
</evidence>
<accession>A7EVC6</accession>
<dbReference type="HOGENOM" id="CLU_434228_0_0_1"/>
<organism evidence="2 3">
    <name type="scientific">Sclerotinia sclerotiorum (strain ATCC 18683 / 1980 / Ss-1)</name>
    <name type="common">White mold</name>
    <name type="synonym">Whetzelinia sclerotiorum</name>
    <dbReference type="NCBI Taxonomy" id="665079"/>
    <lineage>
        <taxon>Eukaryota</taxon>
        <taxon>Fungi</taxon>
        <taxon>Dikarya</taxon>
        <taxon>Ascomycota</taxon>
        <taxon>Pezizomycotina</taxon>
        <taxon>Leotiomycetes</taxon>
        <taxon>Helotiales</taxon>
        <taxon>Sclerotiniaceae</taxon>
        <taxon>Sclerotinia</taxon>
    </lineage>
</organism>